<keyword evidence="5" id="KW-1185">Reference proteome</keyword>
<sequence length="192" mass="20366">MYEANATVIGTVVTHPVRRDLASGEQLVTFRMASNARRFDANVGEWVDNGTLYLTISCWRRLVAGVDRSLHRGDPVIAYGPLRSHEYRGKDGGERRDLEMRAIAVGPDLGRCSAAVVRRTEGPRTGPHGMRNISDPRVAALPDTAAVPGAEVVGEYALTGPTAVASTTAADSLPTRSPDAAPHAGVPAQVDA</sequence>
<organism evidence="4 5">
    <name type="scientific">Nocardia halotolerans</name>
    <dbReference type="NCBI Taxonomy" id="1755878"/>
    <lineage>
        <taxon>Bacteria</taxon>
        <taxon>Bacillati</taxon>
        <taxon>Actinomycetota</taxon>
        <taxon>Actinomycetes</taxon>
        <taxon>Mycobacteriales</taxon>
        <taxon>Nocardiaceae</taxon>
        <taxon>Nocardia</taxon>
    </lineage>
</organism>
<dbReference type="GO" id="GO:0003677">
    <property type="term" value="F:DNA binding"/>
    <property type="evidence" value="ECO:0007669"/>
    <property type="project" value="UniProtKB-KW"/>
</dbReference>
<reference evidence="5" key="1">
    <citation type="journal article" date="2019" name="Int. J. Syst. Evol. Microbiol.">
        <title>The Global Catalogue of Microorganisms (GCM) 10K type strain sequencing project: providing services to taxonomists for standard genome sequencing and annotation.</title>
        <authorList>
            <consortium name="The Broad Institute Genomics Platform"/>
            <consortium name="The Broad Institute Genome Sequencing Center for Infectious Disease"/>
            <person name="Wu L."/>
            <person name="Ma J."/>
        </authorList>
    </citation>
    <scope>NUCLEOTIDE SEQUENCE [LARGE SCALE GENOMIC DNA]</scope>
    <source>
        <strain evidence="5">IBRC-M 10490</strain>
    </source>
</reference>
<feature type="region of interest" description="Disordered" evidence="3">
    <location>
        <begin position="167"/>
        <end position="192"/>
    </location>
</feature>
<evidence type="ECO:0000256" key="2">
    <source>
        <dbReference type="PROSITE-ProRule" id="PRU00252"/>
    </source>
</evidence>
<dbReference type="Proteomes" id="UP001595844">
    <property type="component" value="Unassembled WGS sequence"/>
</dbReference>
<evidence type="ECO:0000313" key="5">
    <source>
        <dbReference type="Proteomes" id="UP001595844"/>
    </source>
</evidence>
<dbReference type="Pfam" id="PF00436">
    <property type="entry name" value="SSB"/>
    <property type="match status" value="1"/>
</dbReference>
<dbReference type="InterPro" id="IPR000424">
    <property type="entry name" value="Primosome_PriB/ssb"/>
</dbReference>
<gene>
    <name evidence="4" type="ORF">ACFO5K_22905</name>
</gene>
<comment type="caution">
    <text evidence="4">The sequence shown here is derived from an EMBL/GenBank/DDBJ whole genome shotgun (WGS) entry which is preliminary data.</text>
</comment>
<protein>
    <submittedName>
        <fullName evidence="4">Single-stranded DNA-binding protein</fullName>
    </submittedName>
</protein>
<accession>A0ABV8VLK2</accession>
<dbReference type="RefSeq" id="WP_378566706.1">
    <property type="nucleotide sequence ID" value="NZ_JBHSDL010000028.1"/>
</dbReference>
<dbReference type="Gene3D" id="2.40.50.140">
    <property type="entry name" value="Nucleic acid-binding proteins"/>
    <property type="match status" value="1"/>
</dbReference>
<dbReference type="CDD" id="cd04496">
    <property type="entry name" value="SSB_OBF"/>
    <property type="match status" value="1"/>
</dbReference>
<keyword evidence="1 2" id="KW-0238">DNA-binding</keyword>
<dbReference type="InterPro" id="IPR012340">
    <property type="entry name" value="NA-bd_OB-fold"/>
</dbReference>
<evidence type="ECO:0000313" key="4">
    <source>
        <dbReference type="EMBL" id="MFC4376941.1"/>
    </source>
</evidence>
<evidence type="ECO:0000256" key="3">
    <source>
        <dbReference type="SAM" id="MobiDB-lite"/>
    </source>
</evidence>
<evidence type="ECO:0000256" key="1">
    <source>
        <dbReference type="ARBA" id="ARBA00023125"/>
    </source>
</evidence>
<name>A0ABV8VLK2_9NOCA</name>
<dbReference type="PROSITE" id="PS50935">
    <property type="entry name" value="SSB"/>
    <property type="match status" value="1"/>
</dbReference>
<dbReference type="SUPFAM" id="SSF50249">
    <property type="entry name" value="Nucleic acid-binding proteins"/>
    <property type="match status" value="1"/>
</dbReference>
<proteinExistence type="predicted"/>
<dbReference type="EMBL" id="JBHSDL010000028">
    <property type="protein sequence ID" value="MFC4376941.1"/>
    <property type="molecule type" value="Genomic_DNA"/>
</dbReference>